<protein>
    <submittedName>
        <fullName evidence="3 5">Ribosome production factor 1</fullName>
    </submittedName>
</protein>
<gene>
    <name evidence="3" type="ORF">EgrG_000592900</name>
</gene>
<feature type="compositionally biased region" description="Basic residues" evidence="1">
    <location>
        <begin position="19"/>
        <end position="37"/>
    </location>
</feature>
<proteinExistence type="predicted"/>
<evidence type="ECO:0000259" key="2">
    <source>
        <dbReference type="PROSITE" id="PS50833"/>
    </source>
</evidence>
<evidence type="ECO:0000313" key="3">
    <source>
        <dbReference type="EMBL" id="CDS18176.1"/>
    </source>
</evidence>
<dbReference type="PROSITE" id="PS50833">
    <property type="entry name" value="BRIX"/>
    <property type="match status" value="1"/>
</dbReference>
<dbReference type="SMART" id="SM00879">
    <property type="entry name" value="Brix"/>
    <property type="match status" value="1"/>
</dbReference>
<reference evidence="5" key="3">
    <citation type="submission" date="2020-10" db="UniProtKB">
        <authorList>
            <consortium name="WormBaseParasite"/>
        </authorList>
    </citation>
    <scope>IDENTIFICATION</scope>
</reference>
<dbReference type="InterPro" id="IPR044281">
    <property type="entry name" value="IMP4/RPF1"/>
</dbReference>
<dbReference type="GO" id="GO:0005730">
    <property type="term" value="C:nucleolus"/>
    <property type="evidence" value="ECO:0007669"/>
    <property type="project" value="TreeGrafter"/>
</dbReference>
<reference evidence="3 4" key="1">
    <citation type="journal article" date="2013" name="Nature">
        <title>The genomes of four tapeworm species reveal adaptations to parasitism.</title>
        <authorList>
            <person name="Tsai I.J."/>
            <person name="Zarowiecki M."/>
            <person name="Holroyd N."/>
            <person name="Garciarrubio A."/>
            <person name="Sanchez-Flores A."/>
            <person name="Brooks K.L."/>
            <person name="Tracey A."/>
            <person name="Bobes R.J."/>
            <person name="Fragoso G."/>
            <person name="Sciutto E."/>
            <person name="Aslett M."/>
            <person name="Beasley H."/>
            <person name="Bennett H.M."/>
            <person name="Cai J."/>
            <person name="Camicia F."/>
            <person name="Clark R."/>
            <person name="Cucher M."/>
            <person name="De Silva N."/>
            <person name="Day T.A."/>
            <person name="Deplazes P."/>
            <person name="Estrada K."/>
            <person name="Fernandez C."/>
            <person name="Holland P.W."/>
            <person name="Hou J."/>
            <person name="Hu S."/>
            <person name="Huckvale T."/>
            <person name="Hung S.S."/>
            <person name="Kamenetzky L."/>
            <person name="Keane J.A."/>
            <person name="Kiss F."/>
            <person name="Koziol U."/>
            <person name="Lambert O."/>
            <person name="Liu K."/>
            <person name="Luo X."/>
            <person name="Luo Y."/>
            <person name="Macchiaroli N."/>
            <person name="Nichol S."/>
            <person name="Paps J."/>
            <person name="Parkinson J."/>
            <person name="Pouchkina-Stantcheva N."/>
            <person name="Riddiford N."/>
            <person name="Rosenzvit M."/>
            <person name="Salinas G."/>
            <person name="Wasmuth J.D."/>
            <person name="Zamanian M."/>
            <person name="Zheng Y."/>
            <person name="Cai X."/>
            <person name="Soberon X."/>
            <person name="Olson P.D."/>
            <person name="Laclette J.P."/>
            <person name="Brehm K."/>
            <person name="Berriman M."/>
            <person name="Garciarrubio A."/>
            <person name="Bobes R.J."/>
            <person name="Fragoso G."/>
            <person name="Sanchez-Flores A."/>
            <person name="Estrada K."/>
            <person name="Cevallos M.A."/>
            <person name="Morett E."/>
            <person name="Gonzalez V."/>
            <person name="Portillo T."/>
            <person name="Ochoa-Leyva A."/>
            <person name="Jose M.V."/>
            <person name="Sciutto E."/>
            <person name="Landa A."/>
            <person name="Jimenez L."/>
            <person name="Valdes V."/>
            <person name="Carrero J.C."/>
            <person name="Larralde C."/>
            <person name="Morales-Montor J."/>
            <person name="Limon-Lason J."/>
            <person name="Soberon X."/>
            <person name="Laclette J.P."/>
        </authorList>
    </citation>
    <scope>NUCLEOTIDE SEQUENCE [LARGE SCALE GENOMIC DNA]</scope>
</reference>
<evidence type="ECO:0000313" key="5">
    <source>
        <dbReference type="WBParaSite" id="EgrG_000592900"/>
    </source>
</evidence>
<dbReference type="GO" id="GO:0042134">
    <property type="term" value="F:rRNA primary transcript binding"/>
    <property type="evidence" value="ECO:0007669"/>
    <property type="project" value="InterPro"/>
</dbReference>
<reference evidence="3" key="2">
    <citation type="submission" date="2014-06" db="EMBL/GenBank/DDBJ databases">
        <authorList>
            <person name="Aslett M."/>
        </authorList>
    </citation>
    <scope>NUCLEOTIDE SEQUENCE</scope>
</reference>
<dbReference type="InterPro" id="IPR007109">
    <property type="entry name" value="Brix"/>
</dbReference>
<dbReference type="GO" id="GO:0000470">
    <property type="term" value="P:maturation of LSU-rRNA"/>
    <property type="evidence" value="ECO:0007669"/>
    <property type="project" value="TreeGrafter"/>
</dbReference>
<feature type="domain" description="Brix" evidence="2">
    <location>
        <begin position="83"/>
        <end position="300"/>
    </location>
</feature>
<dbReference type="Gene3D" id="3.40.50.10480">
    <property type="entry name" value="Probable brix-domain ribosomal biogenesis protein"/>
    <property type="match status" value="1"/>
</dbReference>
<dbReference type="GO" id="GO:0030687">
    <property type="term" value="C:preribosome, large subunit precursor"/>
    <property type="evidence" value="ECO:0007669"/>
    <property type="project" value="TreeGrafter"/>
</dbReference>
<accession>A0A068WEK4</accession>
<feature type="region of interest" description="Disordered" evidence="1">
    <location>
        <begin position="1"/>
        <end position="41"/>
    </location>
</feature>
<dbReference type="OrthoDB" id="10253204at2759"/>
<evidence type="ECO:0000256" key="1">
    <source>
        <dbReference type="SAM" id="MobiDB-lite"/>
    </source>
</evidence>
<evidence type="ECO:0000313" key="4">
    <source>
        <dbReference type="Proteomes" id="UP000492820"/>
    </source>
</evidence>
<sequence>MYRKETTRHHAREINNKERVKRAKEKRQRRKEQKKSGKIAGIPHTLETLRNPDETILPKDDADLLREEENDELSRIYSNAVEPKLLLTHSDRVTPHTIGFCKELSRVIPNTTLVPRWHLPLKKLIPKAIEHGYTALLVVNEDMKKINTLIVSHLPDGPTATFHVTNVIPRRKLRGLKNRGIEEGVIPHLILNRFMTTLGRRVERILGALFPSASRGPPLPHCRTVVFHNQRDFIFFRHYRYIHRKNNDAMGSKRKKVNKEEAGEMEEVGPSTEPLDHVVVNEVGPRFTLKLKSIQLGTFDSQFGDYEWVKKGAVIGKSRRTFVL</sequence>
<organism evidence="3">
    <name type="scientific">Echinococcus granulosus</name>
    <name type="common">Hydatid tapeworm</name>
    <dbReference type="NCBI Taxonomy" id="6210"/>
    <lineage>
        <taxon>Eukaryota</taxon>
        <taxon>Metazoa</taxon>
        <taxon>Spiralia</taxon>
        <taxon>Lophotrochozoa</taxon>
        <taxon>Platyhelminthes</taxon>
        <taxon>Cestoda</taxon>
        <taxon>Eucestoda</taxon>
        <taxon>Cyclophyllidea</taxon>
        <taxon>Taeniidae</taxon>
        <taxon>Echinococcus</taxon>
        <taxon>Echinococcus granulosus group</taxon>
    </lineage>
</organism>
<feature type="compositionally biased region" description="Basic residues" evidence="1">
    <location>
        <begin position="1"/>
        <end position="11"/>
    </location>
</feature>
<dbReference type="WBParaSite" id="EgrG_000592900">
    <property type="protein sequence ID" value="EgrG_000592900"/>
    <property type="gene ID" value="EgrG_000592900"/>
</dbReference>
<name>A0A068WEK4_ECHGR</name>
<dbReference type="EMBL" id="LK028578">
    <property type="protein sequence ID" value="CDS18176.1"/>
    <property type="molecule type" value="Genomic_DNA"/>
</dbReference>
<dbReference type="Proteomes" id="UP000492820">
    <property type="component" value="Unassembled WGS sequence"/>
</dbReference>
<dbReference type="AlphaFoldDB" id="A0A068WEK4"/>
<dbReference type="Pfam" id="PF04427">
    <property type="entry name" value="Brix"/>
    <property type="match status" value="1"/>
</dbReference>
<dbReference type="PANTHER" id="PTHR22734:SF3">
    <property type="entry name" value="RIBOSOME PRODUCTION FACTOR 1"/>
    <property type="match status" value="1"/>
</dbReference>
<dbReference type="SUPFAM" id="SSF52954">
    <property type="entry name" value="Class II aaRS ABD-related"/>
    <property type="match status" value="1"/>
</dbReference>
<dbReference type="GO" id="GO:0000460">
    <property type="term" value="P:maturation of 5.8S rRNA"/>
    <property type="evidence" value="ECO:0007669"/>
    <property type="project" value="TreeGrafter"/>
</dbReference>
<feature type="region of interest" description="Disordered" evidence="1">
    <location>
        <begin position="250"/>
        <end position="270"/>
    </location>
</feature>
<dbReference type="PANTHER" id="PTHR22734">
    <property type="entry name" value="U3 SMALL NUCLEOLAR RIBONUCLEOPROTEIN PROTEIN IMP4"/>
    <property type="match status" value="1"/>
</dbReference>